<evidence type="ECO:0000256" key="1">
    <source>
        <dbReference type="SAM" id="MobiDB-lite"/>
    </source>
</evidence>
<organism evidence="2 3">
    <name type="scientific">Streptosporangium oxazolinicum</name>
    <dbReference type="NCBI Taxonomy" id="909287"/>
    <lineage>
        <taxon>Bacteria</taxon>
        <taxon>Bacillati</taxon>
        <taxon>Actinomycetota</taxon>
        <taxon>Actinomycetes</taxon>
        <taxon>Streptosporangiales</taxon>
        <taxon>Streptosporangiaceae</taxon>
        <taxon>Streptosporangium</taxon>
    </lineage>
</organism>
<proteinExistence type="predicted"/>
<feature type="compositionally biased region" description="Acidic residues" evidence="1">
    <location>
        <begin position="242"/>
        <end position="257"/>
    </location>
</feature>
<gene>
    <name evidence="2" type="ORF">GCM10022252_39350</name>
</gene>
<name>A0ABP8AZW3_9ACTN</name>
<keyword evidence="3" id="KW-1185">Reference proteome</keyword>
<accession>A0ABP8AZW3</accession>
<evidence type="ECO:0000313" key="2">
    <source>
        <dbReference type="EMBL" id="GAA4194632.1"/>
    </source>
</evidence>
<comment type="caution">
    <text evidence="2">The sequence shown here is derived from an EMBL/GenBank/DDBJ whole genome shotgun (WGS) entry which is preliminary data.</text>
</comment>
<sequence length="299" mass="32925">MSDEQLDHTLQELAAVVRQALDDLAAADRLLDDLSARQERTPVDRCPDIDPRMALISEQVLLVEEARNRHEEIACRLTAWWADVAVCAVLGVIQGRSLTLARVAAANPYGEMGEEALAFLPPISDHDRQLAELAILMDDSWAPGLDPVGGVRFASEVGLRAAFSPSGERRVVEDGFPEGRRRRLWGQVWIRHQIPLLPSSAHIVRSLEAAVAPPASINAIREASEAVEVALAAEIRAWALEEGEEGEGPVMPEDEESASQRRAEIDALWRQARELLPSVASYSQVLTDHLGTIRDARHR</sequence>
<dbReference type="EMBL" id="BAABAQ010000006">
    <property type="protein sequence ID" value="GAA4194632.1"/>
    <property type="molecule type" value="Genomic_DNA"/>
</dbReference>
<evidence type="ECO:0000313" key="3">
    <source>
        <dbReference type="Proteomes" id="UP001501251"/>
    </source>
</evidence>
<feature type="region of interest" description="Disordered" evidence="1">
    <location>
        <begin position="242"/>
        <end position="261"/>
    </location>
</feature>
<dbReference type="RefSeq" id="WP_344919374.1">
    <property type="nucleotide sequence ID" value="NZ_BAABAQ010000006.1"/>
</dbReference>
<protein>
    <submittedName>
        <fullName evidence="2">Uncharacterized protein</fullName>
    </submittedName>
</protein>
<reference evidence="3" key="1">
    <citation type="journal article" date="2019" name="Int. J. Syst. Evol. Microbiol.">
        <title>The Global Catalogue of Microorganisms (GCM) 10K type strain sequencing project: providing services to taxonomists for standard genome sequencing and annotation.</title>
        <authorList>
            <consortium name="The Broad Institute Genomics Platform"/>
            <consortium name="The Broad Institute Genome Sequencing Center for Infectious Disease"/>
            <person name="Wu L."/>
            <person name="Ma J."/>
        </authorList>
    </citation>
    <scope>NUCLEOTIDE SEQUENCE [LARGE SCALE GENOMIC DNA]</scope>
    <source>
        <strain evidence="3">JCM 17388</strain>
    </source>
</reference>
<dbReference type="Proteomes" id="UP001501251">
    <property type="component" value="Unassembled WGS sequence"/>
</dbReference>